<evidence type="ECO:0000256" key="3">
    <source>
        <dbReference type="ARBA" id="ARBA00013252"/>
    </source>
</evidence>
<accession>I3CDH2</accession>
<dbReference type="Pfam" id="PF01329">
    <property type="entry name" value="Pterin_4a"/>
    <property type="match status" value="1"/>
</dbReference>
<dbReference type="CDD" id="cd00488">
    <property type="entry name" value="PCD_DCoH"/>
    <property type="match status" value="1"/>
</dbReference>
<dbReference type="PANTHER" id="PTHR12599:SF0">
    <property type="entry name" value="PTERIN-4-ALPHA-CARBINOLAMINE DEHYDRATASE"/>
    <property type="match status" value="1"/>
</dbReference>
<name>I3CDH2_9GAMM</name>
<dbReference type="PANTHER" id="PTHR12599">
    <property type="entry name" value="PTERIN-4-ALPHA-CARBINOLAMINE DEHYDRATASE"/>
    <property type="match status" value="1"/>
</dbReference>
<gene>
    <name evidence="5" type="ORF">BegalDRAFT_0754</name>
</gene>
<organism evidence="5 6">
    <name type="scientific">Beggiatoa alba B18LD</name>
    <dbReference type="NCBI Taxonomy" id="395493"/>
    <lineage>
        <taxon>Bacteria</taxon>
        <taxon>Pseudomonadati</taxon>
        <taxon>Pseudomonadota</taxon>
        <taxon>Gammaproteobacteria</taxon>
        <taxon>Thiotrichales</taxon>
        <taxon>Thiotrichaceae</taxon>
        <taxon>Beggiatoa</taxon>
    </lineage>
</organism>
<protein>
    <recommendedName>
        <fullName evidence="3">4a-hydroxytetrahydrobiopterin dehydratase</fullName>
        <ecNumber evidence="3">4.2.1.96</ecNumber>
    </recommendedName>
</protein>
<dbReference type="GO" id="GO:0008124">
    <property type="term" value="F:4-alpha-hydroxytetrahydrobiopterin dehydratase activity"/>
    <property type="evidence" value="ECO:0007669"/>
    <property type="project" value="UniProtKB-EC"/>
</dbReference>
<comment type="similarity">
    <text evidence="2">Belongs to the pterin-4-alpha-carbinolamine dehydratase family.</text>
</comment>
<dbReference type="RefSeq" id="WP_002683792.1">
    <property type="nucleotide sequence ID" value="NZ_JH600070.1"/>
</dbReference>
<evidence type="ECO:0000313" key="5">
    <source>
        <dbReference type="EMBL" id="EIJ41665.1"/>
    </source>
</evidence>
<comment type="catalytic activity">
    <reaction evidence="1">
        <text>(4aS,6R)-4a-hydroxy-L-erythro-5,6,7,8-tetrahydrobiopterin = (6R)-L-erythro-6,7-dihydrobiopterin + H2O</text>
        <dbReference type="Rhea" id="RHEA:11920"/>
        <dbReference type="ChEBI" id="CHEBI:15377"/>
        <dbReference type="ChEBI" id="CHEBI:15642"/>
        <dbReference type="ChEBI" id="CHEBI:43120"/>
        <dbReference type="EC" id="4.2.1.96"/>
    </reaction>
</comment>
<keyword evidence="6" id="KW-1185">Reference proteome</keyword>
<dbReference type="OrthoDB" id="9794987at2"/>
<dbReference type="InterPro" id="IPR001533">
    <property type="entry name" value="Pterin_deHydtase"/>
</dbReference>
<evidence type="ECO:0000256" key="1">
    <source>
        <dbReference type="ARBA" id="ARBA00001554"/>
    </source>
</evidence>
<dbReference type="STRING" id="395493.BegalDRAFT_0754"/>
<evidence type="ECO:0000256" key="2">
    <source>
        <dbReference type="ARBA" id="ARBA00006472"/>
    </source>
</evidence>
<reference evidence="5 6" key="1">
    <citation type="submission" date="2011-11" db="EMBL/GenBank/DDBJ databases">
        <title>Improved High-Quality Draft sequence of Beggiatoa alba B18lD.</title>
        <authorList>
            <consortium name="US DOE Joint Genome Institute"/>
            <person name="Lucas S."/>
            <person name="Han J."/>
            <person name="Lapidus A."/>
            <person name="Cheng J.-F."/>
            <person name="Goodwin L."/>
            <person name="Pitluck S."/>
            <person name="Peters L."/>
            <person name="Mikhailova N."/>
            <person name="Held B."/>
            <person name="Detter J.C."/>
            <person name="Han C."/>
            <person name="Tapia R."/>
            <person name="Land M."/>
            <person name="Hauser L."/>
            <person name="Kyrpides N."/>
            <person name="Ivanova N."/>
            <person name="Pagani I."/>
            <person name="Samuel K."/>
            <person name="Teske A."/>
            <person name="Mueller J."/>
            <person name="Woyke T."/>
        </authorList>
    </citation>
    <scope>NUCLEOTIDE SEQUENCE [LARGE SCALE GENOMIC DNA]</scope>
    <source>
        <strain evidence="5 6">B18LD</strain>
    </source>
</reference>
<keyword evidence="4" id="KW-0456">Lyase</keyword>
<dbReference type="HOGENOM" id="CLU_081974_4_0_6"/>
<dbReference type="InterPro" id="IPR036428">
    <property type="entry name" value="PCD_sf"/>
</dbReference>
<dbReference type="Proteomes" id="UP000005744">
    <property type="component" value="Unassembled WGS sequence"/>
</dbReference>
<dbReference type="GO" id="GO:0006729">
    <property type="term" value="P:tetrahydrobiopterin biosynthetic process"/>
    <property type="evidence" value="ECO:0007669"/>
    <property type="project" value="InterPro"/>
</dbReference>
<dbReference type="eggNOG" id="COG2154">
    <property type="taxonomic scope" value="Bacteria"/>
</dbReference>
<proteinExistence type="inferred from homology"/>
<dbReference type="AlphaFoldDB" id="I3CDH2"/>
<evidence type="ECO:0000256" key="4">
    <source>
        <dbReference type="ARBA" id="ARBA00023239"/>
    </source>
</evidence>
<dbReference type="EC" id="4.2.1.96" evidence="3"/>
<dbReference type="Gene3D" id="3.30.1360.20">
    <property type="entry name" value="Transcriptional coactivator/pterin dehydratase"/>
    <property type="match status" value="1"/>
</dbReference>
<evidence type="ECO:0000313" key="6">
    <source>
        <dbReference type="Proteomes" id="UP000005744"/>
    </source>
</evidence>
<dbReference type="SUPFAM" id="SSF55248">
    <property type="entry name" value="PCD-like"/>
    <property type="match status" value="1"/>
</dbReference>
<dbReference type="EMBL" id="JH600070">
    <property type="protein sequence ID" value="EIJ41665.1"/>
    <property type="molecule type" value="Genomic_DNA"/>
</dbReference>
<sequence>MKEALSVYSPEEIGQKLAAELPHWYYEEGWIRRKYKTSGWKGTLMLVNTIGHLAEVAWHHPDLTVSYAFVIVKLMTHSAKGITDKDFLLAKQIESVVLWRPTDGILEGTPDDPRFKYIKYETDS</sequence>